<reference evidence="4 5" key="1">
    <citation type="submission" date="2010-12" db="EMBL/GenBank/DDBJ databases">
        <authorList>
            <person name="Muzny D."/>
            <person name="Qin X."/>
            <person name="Buhay C."/>
            <person name="Dugan-Rocha S."/>
            <person name="Ding Y."/>
            <person name="Chen G."/>
            <person name="Hawes A."/>
            <person name="Holder M."/>
            <person name="Jhangiani S."/>
            <person name="Johnson A."/>
            <person name="Khan Z."/>
            <person name="Li Z."/>
            <person name="Liu W."/>
            <person name="Liu X."/>
            <person name="Perez L."/>
            <person name="Shen H."/>
            <person name="Wang Q."/>
            <person name="Watt J."/>
            <person name="Xi L."/>
            <person name="Xin Y."/>
            <person name="Zhou J."/>
            <person name="Deng J."/>
            <person name="Jiang H."/>
            <person name="Liu Y."/>
            <person name="Qu J."/>
            <person name="Song X.-Z."/>
            <person name="Zhang L."/>
            <person name="Villasana D."/>
            <person name="Johnson A."/>
            <person name="Liu J."/>
            <person name="Liyanage D."/>
            <person name="Lorensuhewa L."/>
            <person name="Robinson T."/>
            <person name="Song A."/>
            <person name="Song B.-B."/>
            <person name="Dinh H."/>
            <person name="Thornton R."/>
            <person name="Coyle M."/>
            <person name="Francisco L."/>
            <person name="Jackson L."/>
            <person name="Javaid M."/>
            <person name="Korchina V."/>
            <person name="Kovar C."/>
            <person name="Mata R."/>
            <person name="Mathew T."/>
            <person name="Ngo R."/>
            <person name="Nguyen L."/>
            <person name="Nguyen N."/>
            <person name="Okwuonu G."/>
            <person name="Ongeri F."/>
            <person name="Pham C."/>
            <person name="Simmons D."/>
            <person name="Wilczek-Boney K."/>
            <person name="Hale W."/>
            <person name="Jakkamsetti A."/>
            <person name="Pham P."/>
            <person name="Ruth R."/>
            <person name="San Lucas F."/>
            <person name="Warren J."/>
            <person name="Zhang J."/>
            <person name="Zhao Z."/>
            <person name="Zhou C."/>
            <person name="Zhu D."/>
            <person name="Lee S."/>
            <person name="Bess C."/>
            <person name="Blankenburg K."/>
            <person name="Forbes L."/>
            <person name="Fu Q."/>
            <person name="Gubbala S."/>
            <person name="Hirani K."/>
            <person name="Jayaseelan J.C."/>
            <person name="Lara F."/>
            <person name="Munidasa M."/>
            <person name="Palculict T."/>
            <person name="Patil S."/>
            <person name="Pu L.-L."/>
            <person name="Saada N."/>
            <person name="Tang L."/>
            <person name="Weissenberger G."/>
            <person name="Zhu Y."/>
            <person name="Hemphill L."/>
            <person name="Shang Y."/>
            <person name="Youmans B."/>
            <person name="Ayvaz T."/>
            <person name="Ross M."/>
            <person name="Santibanez J."/>
            <person name="Aqrawi P."/>
            <person name="Gross S."/>
            <person name="Joshi V."/>
            <person name="Fowler G."/>
            <person name="Nazareth L."/>
            <person name="Reid J."/>
            <person name="Worley K."/>
            <person name="Petrosino J."/>
            <person name="Highlander S."/>
            <person name="Gibbs R."/>
        </authorList>
    </citation>
    <scope>NUCLEOTIDE SEQUENCE [LARGE SCALE GENOMIC DNA]</scope>
    <source>
        <strain evidence="4 5">DSM 10105</strain>
    </source>
</reference>
<organism evidence="4 5">
    <name type="scientific">Parascardovia denticolens DSM 10105 = JCM 12538</name>
    <dbReference type="NCBI Taxonomy" id="864564"/>
    <lineage>
        <taxon>Bacteria</taxon>
        <taxon>Bacillati</taxon>
        <taxon>Actinomycetota</taxon>
        <taxon>Actinomycetes</taxon>
        <taxon>Bifidobacteriales</taxon>
        <taxon>Bifidobacteriaceae</taxon>
        <taxon>Parascardovia</taxon>
    </lineage>
</organism>
<dbReference type="SUPFAM" id="SSF55811">
    <property type="entry name" value="Nudix"/>
    <property type="match status" value="1"/>
</dbReference>
<dbReference type="GO" id="GO:0016787">
    <property type="term" value="F:hydrolase activity"/>
    <property type="evidence" value="ECO:0007669"/>
    <property type="project" value="UniProtKB-KW"/>
</dbReference>
<dbReference type="KEGG" id="pdo:PSDT_0877"/>
<evidence type="ECO:0000256" key="2">
    <source>
        <dbReference type="ARBA" id="ARBA00022801"/>
    </source>
</evidence>
<dbReference type="RefSeq" id="WP_006289129.1">
    <property type="nucleotide sequence ID" value="NZ_AP012333.1"/>
</dbReference>
<accession>E6K1R7</accession>
<dbReference type="AlphaFoldDB" id="E6K1R7"/>
<dbReference type="PANTHER" id="PTHR43046">
    <property type="entry name" value="GDP-MANNOSE MANNOSYL HYDROLASE"/>
    <property type="match status" value="1"/>
</dbReference>
<gene>
    <name evidence="4" type="ORF">HMPREF0620_0753</name>
</gene>
<evidence type="ECO:0000259" key="3">
    <source>
        <dbReference type="PROSITE" id="PS51462"/>
    </source>
</evidence>
<name>E6K1R7_PARDN</name>
<dbReference type="PROSITE" id="PS51462">
    <property type="entry name" value="NUDIX"/>
    <property type="match status" value="1"/>
</dbReference>
<feature type="domain" description="Nudix hydrolase" evidence="3">
    <location>
        <begin position="19"/>
        <end position="154"/>
    </location>
</feature>
<comment type="cofactor">
    <cofactor evidence="1">
        <name>Mg(2+)</name>
        <dbReference type="ChEBI" id="CHEBI:18420"/>
    </cofactor>
</comment>
<comment type="caution">
    <text evidence="4">The sequence shown here is derived from an EMBL/GenBank/DDBJ whole genome shotgun (WGS) entry which is preliminary data.</text>
</comment>
<protein>
    <submittedName>
        <fullName evidence="4">Hydrolase, NUDIX family</fullName>
    </submittedName>
</protein>
<dbReference type="Pfam" id="PF00293">
    <property type="entry name" value="NUDIX"/>
    <property type="match status" value="1"/>
</dbReference>
<dbReference type="PROSITE" id="PS00893">
    <property type="entry name" value="NUDIX_BOX"/>
    <property type="match status" value="1"/>
</dbReference>
<dbReference type="eggNOG" id="COG1051">
    <property type="taxonomic scope" value="Bacteria"/>
</dbReference>
<keyword evidence="2 4" id="KW-0378">Hydrolase</keyword>
<dbReference type="Proteomes" id="UP000004946">
    <property type="component" value="Chromosome"/>
</dbReference>
<evidence type="ECO:0000313" key="5">
    <source>
        <dbReference type="Proteomes" id="UP000004946"/>
    </source>
</evidence>
<dbReference type="Gene3D" id="3.90.79.10">
    <property type="entry name" value="Nucleoside Triphosphate Pyrophosphohydrolase"/>
    <property type="match status" value="1"/>
</dbReference>
<keyword evidence="5" id="KW-1185">Reference proteome</keyword>
<dbReference type="CDD" id="cd18879">
    <property type="entry name" value="NUDIX_Hydrolase"/>
    <property type="match status" value="1"/>
</dbReference>
<dbReference type="InterPro" id="IPR000086">
    <property type="entry name" value="NUDIX_hydrolase_dom"/>
</dbReference>
<sequence length="190" mass="21855">MTTPDFILDLRKHIGHQRLWLTGTTAYVVDNEGRILLGQRADTKKWSLVMGIVEPGEQPADTVVREVKEETGVDCIPTDLVSVESDDHPIVYTNGDQVLYMDHLFFCKVQREGNSEPFVNDEESLKVGWFKTNELPDDLSEVSKKRMRLVQQYLSRTVLGDSRTLFTCTLAKPESKFNLKQWWKNLIHSN</sequence>
<dbReference type="InterPro" id="IPR015797">
    <property type="entry name" value="NUDIX_hydrolase-like_dom_sf"/>
</dbReference>
<evidence type="ECO:0000313" key="4">
    <source>
        <dbReference type="EMBL" id="EFT83748.1"/>
    </source>
</evidence>
<dbReference type="InterPro" id="IPR020084">
    <property type="entry name" value="NUDIX_hydrolase_CS"/>
</dbReference>
<dbReference type="PATRIC" id="fig|864564.6.peg.961"/>
<dbReference type="HOGENOM" id="CLU_037162_7_3_11"/>
<dbReference type="PANTHER" id="PTHR43046:SF16">
    <property type="entry name" value="ADP-RIBOSE PYROPHOSPHATASE YJHB-RELATED"/>
    <property type="match status" value="1"/>
</dbReference>
<proteinExistence type="predicted"/>
<evidence type="ECO:0000256" key="1">
    <source>
        <dbReference type="ARBA" id="ARBA00001946"/>
    </source>
</evidence>
<dbReference type="EMBL" id="AEON01000001">
    <property type="protein sequence ID" value="EFT83748.1"/>
    <property type="molecule type" value="Genomic_DNA"/>
</dbReference>